<dbReference type="GO" id="GO:0006364">
    <property type="term" value="P:rRNA processing"/>
    <property type="evidence" value="ECO:0007669"/>
    <property type="project" value="UniProtKB-UniRule"/>
</dbReference>
<sequence length="140" mass="16033">MKLIEPNTDLMQLNALALAYMGDSVLDMYVRYYLIAQGKVRPHRLHVEATHYVSAKAQARVVYVLLDEGYFSEEEEAVLKRGRNAKSGSIPKNTDANTYRYSTGFEAVLGYLYLHNHKERLDQLMEKVFSILDDKNGKEA</sequence>
<dbReference type="EMBL" id="CP162551">
    <property type="protein sequence ID" value="XDI38742.1"/>
    <property type="molecule type" value="Genomic_DNA"/>
</dbReference>
<dbReference type="Pfam" id="PF00636">
    <property type="entry name" value="Ribonuclease_3"/>
    <property type="match status" value="1"/>
</dbReference>
<dbReference type="GO" id="GO:0005737">
    <property type="term" value="C:cytoplasm"/>
    <property type="evidence" value="ECO:0007669"/>
    <property type="project" value="UniProtKB-SubCell"/>
</dbReference>
<keyword evidence="4" id="KW-0698">rRNA processing</keyword>
<comment type="cofactor">
    <cofactor evidence="4">
        <name>Mg(2+)</name>
        <dbReference type="ChEBI" id="CHEBI:18420"/>
    </cofactor>
</comment>
<keyword evidence="3 4" id="KW-0378">Hydrolase</keyword>
<organism evidence="6">
    <name type="scientific">Alkalihalophilus sp. As8PL</name>
    <dbReference type="NCBI Taxonomy" id="3237103"/>
    <lineage>
        <taxon>Bacteria</taxon>
        <taxon>Bacillati</taxon>
        <taxon>Bacillota</taxon>
        <taxon>Bacilli</taxon>
        <taxon>Bacillales</taxon>
        <taxon>Bacillaceae</taxon>
        <taxon>Alkalihalophilus</taxon>
    </lineage>
</organism>
<dbReference type="HAMAP" id="MF_01468">
    <property type="entry name" value="RNase_Mini_III"/>
    <property type="match status" value="1"/>
</dbReference>
<reference evidence="6" key="1">
    <citation type="submission" date="2024-07" db="EMBL/GenBank/DDBJ databases">
        <title>Identification and characteristics of an arsenic-resistant bacterial isolate, which belongs to a novel species.</title>
        <authorList>
            <person name="Juszczyk A."/>
            <person name="Kowalczyk A."/>
            <person name="Was K."/>
            <person name="Kosowicz W."/>
            <person name="Budzyn A."/>
            <person name="Latowski D."/>
        </authorList>
    </citation>
    <scope>NUCLEOTIDE SEQUENCE</scope>
    <source>
        <strain evidence="6">As8PL</strain>
    </source>
</reference>
<dbReference type="SUPFAM" id="SSF69065">
    <property type="entry name" value="RNase III domain-like"/>
    <property type="match status" value="1"/>
</dbReference>
<keyword evidence="4" id="KW-0694">RNA-binding</keyword>
<dbReference type="RefSeq" id="WP_368505963.1">
    <property type="nucleotide sequence ID" value="NZ_CP162551.1"/>
</dbReference>
<dbReference type="PIRSF" id="PIRSF005520">
    <property type="entry name" value="UCP005520"/>
    <property type="match status" value="1"/>
</dbReference>
<dbReference type="GO" id="GO:0004525">
    <property type="term" value="F:ribonuclease III activity"/>
    <property type="evidence" value="ECO:0007669"/>
    <property type="project" value="InterPro"/>
</dbReference>
<evidence type="ECO:0000256" key="2">
    <source>
        <dbReference type="ARBA" id="ARBA00022759"/>
    </source>
</evidence>
<dbReference type="GO" id="GO:0019843">
    <property type="term" value="F:rRNA binding"/>
    <property type="evidence" value="ECO:0007669"/>
    <property type="project" value="UniProtKB-UniRule"/>
</dbReference>
<keyword evidence="1 4" id="KW-0540">Nuclease</keyword>
<keyword evidence="4" id="KW-0699">rRNA-binding</keyword>
<comment type="subcellular location">
    <subcellularLocation>
        <location evidence="4">Cytoplasm</location>
    </subcellularLocation>
</comment>
<evidence type="ECO:0000256" key="1">
    <source>
        <dbReference type="ARBA" id="ARBA00022722"/>
    </source>
</evidence>
<name>A0AB39BYZ2_9BACI</name>
<dbReference type="PANTHER" id="PTHR34276">
    <property type="entry name" value="MINI-RIBONUCLEASE 3"/>
    <property type="match status" value="1"/>
</dbReference>
<dbReference type="Gene3D" id="1.10.1520.10">
    <property type="entry name" value="Ribonuclease III domain"/>
    <property type="match status" value="1"/>
</dbReference>
<keyword evidence="4" id="KW-0963">Cytoplasm</keyword>
<feature type="active site" evidence="4">
    <location>
        <position position="23"/>
    </location>
</feature>
<keyword evidence="4" id="KW-0460">Magnesium</keyword>
<keyword evidence="2 4" id="KW-0255">Endonuclease</keyword>
<proteinExistence type="inferred from homology"/>
<dbReference type="InterPro" id="IPR036389">
    <property type="entry name" value="RNase_III_sf"/>
</dbReference>
<evidence type="ECO:0000313" key="6">
    <source>
        <dbReference type="EMBL" id="XDI38742.1"/>
    </source>
</evidence>
<dbReference type="CDD" id="cd00593">
    <property type="entry name" value="RIBOc"/>
    <property type="match status" value="1"/>
</dbReference>
<dbReference type="SMART" id="SM00535">
    <property type="entry name" value="RIBOc"/>
    <property type="match status" value="1"/>
</dbReference>
<dbReference type="InterPro" id="IPR008226">
    <property type="entry name" value="Mini3_fam"/>
</dbReference>
<dbReference type="EC" id="3.1.26.-" evidence="4"/>
<comment type="subunit">
    <text evidence="4">Homodimer.</text>
</comment>
<evidence type="ECO:0000259" key="5">
    <source>
        <dbReference type="SMART" id="SM00535"/>
    </source>
</evidence>
<dbReference type="PANTHER" id="PTHR34276:SF1">
    <property type="entry name" value="MINI-RIBONUCLEASE 3"/>
    <property type="match status" value="1"/>
</dbReference>
<dbReference type="AlphaFoldDB" id="A0AB39BYZ2"/>
<dbReference type="InterPro" id="IPR000999">
    <property type="entry name" value="RNase_III_dom"/>
</dbReference>
<protein>
    <recommendedName>
        <fullName evidence="4">Mini-ribonuclease 3</fullName>
        <shortName evidence="4">Mini-3</shortName>
        <shortName evidence="4">Mini-RNase 3</shortName>
        <ecNumber evidence="4">3.1.26.-</ecNumber>
    </recommendedName>
    <alternativeName>
        <fullName evidence="4">Mini-RNase III</fullName>
        <shortName evidence="4">Mini-III</shortName>
    </alternativeName>
</protein>
<comment type="similarity">
    <text evidence="4">Belongs to the MrnC RNase family.</text>
</comment>
<comment type="function">
    <text evidence="4">Involved in correct processing of both the 5' and 3' ends of 23S rRNA precursor. Processes 30S rRNA precursor transcript even in absence of ribonuclease 3 (Rnc); Rnc processes 30S rRNA into smaller rRNA precursors.</text>
</comment>
<evidence type="ECO:0000256" key="3">
    <source>
        <dbReference type="ARBA" id="ARBA00022801"/>
    </source>
</evidence>
<evidence type="ECO:0000256" key="4">
    <source>
        <dbReference type="HAMAP-Rule" id="MF_01468"/>
    </source>
</evidence>
<keyword evidence="4" id="KW-0690">Ribosome biogenesis</keyword>
<gene>
    <name evidence="4" type="primary">mrnC</name>
    <name evidence="6" type="ORF">AB3N04_10850</name>
</gene>
<feature type="domain" description="RNase III" evidence="5">
    <location>
        <begin position="1"/>
        <end position="137"/>
    </location>
</feature>
<accession>A0AB39BYZ2</accession>